<dbReference type="InterPro" id="IPR010994">
    <property type="entry name" value="RuvA_2-like"/>
</dbReference>
<sequence>MKSDTKSSQVNINTAQVEKLMSLKGIGSTLAQRIVDYRTSKDSFTSLGDLRKVKGIGKKLFASIQKEITTQMEETNLKQLAVEEGISSAQTSELAQKNKEDDKEVTEDIMNIYSLPTNYNDNKLVLQVKNPETAHLYWEYTTEEINKIVFAAGYNSINEVELALRIYDLDTTQQRNITIGLDNDNWYLNNLEPNHNYKVELGIIDKTNKFHSVIKSNQITMPNNTVSDEFSEKWMTVEERVEKIYMLSGGLLAGEGNSSVDVVRKLEEFSELANLASSLNERYSSMNLLGSSELLSGSSEQVK</sequence>
<dbReference type="eggNOG" id="COG1555">
    <property type="taxonomic scope" value="Bacteria"/>
</dbReference>
<feature type="domain" description="Helix-hairpin-helix DNA-binding motif class 1" evidence="1">
    <location>
        <begin position="48"/>
        <end position="67"/>
    </location>
</feature>
<dbReference type="Pfam" id="PF16258">
    <property type="entry name" value="DUF4912"/>
    <property type="match status" value="1"/>
</dbReference>
<accession>L0KBT2</accession>
<evidence type="ECO:0000313" key="2">
    <source>
        <dbReference type="EMBL" id="AGB41548.1"/>
    </source>
</evidence>
<dbReference type="SMART" id="SM00278">
    <property type="entry name" value="HhH1"/>
    <property type="match status" value="2"/>
</dbReference>
<dbReference type="eggNOG" id="COG3330">
    <property type="taxonomic scope" value="Bacteria"/>
</dbReference>
<keyword evidence="3" id="KW-1185">Reference proteome</keyword>
<dbReference type="GO" id="GO:0015628">
    <property type="term" value="P:protein secretion by the type II secretion system"/>
    <property type="evidence" value="ECO:0007669"/>
    <property type="project" value="TreeGrafter"/>
</dbReference>
<reference evidence="3" key="1">
    <citation type="submission" date="2012-02" db="EMBL/GenBank/DDBJ databases">
        <title>The complete genome of Halobacteroides halobius DSM 5150.</title>
        <authorList>
            <person name="Lucas S."/>
            <person name="Copeland A."/>
            <person name="Lapidus A."/>
            <person name="Glavina del Rio T."/>
            <person name="Dalin E."/>
            <person name="Tice H."/>
            <person name="Bruce D."/>
            <person name="Goodwin L."/>
            <person name="Pitluck S."/>
            <person name="Peters L."/>
            <person name="Mikhailova N."/>
            <person name="Gu W."/>
            <person name="Kyrpides N."/>
            <person name="Mavromatis K."/>
            <person name="Ivanova N."/>
            <person name="Brettin T."/>
            <person name="Detter J.C."/>
            <person name="Han C."/>
            <person name="Larimer F."/>
            <person name="Land M."/>
            <person name="Hauser L."/>
            <person name="Markowitz V."/>
            <person name="Cheng J.-F."/>
            <person name="Hugenholtz P."/>
            <person name="Woyke T."/>
            <person name="Wu D."/>
            <person name="Tindall B."/>
            <person name="Pomrenke H."/>
            <person name="Brambilla E."/>
            <person name="Klenk H.-P."/>
            <person name="Eisen J.A."/>
        </authorList>
    </citation>
    <scope>NUCLEOTIDE SEQUENCE [LARGE SCALE GENOMIC DNA]</scope>
    <source>
        <strain evidence="3">ATCC 35273 / DSM 5150 / MD-1</strain>
    </source>
</reference>
<dbReference type="SUPFAM" id="SSF47781">
    <property type="entry name" value="RuvA domain 2-like"/>
    <property type="match status" value="1"/>
</dbReference>
<dbReference type="InterPro" id="IPR032585">
    <property type="entry name" value="DUF4912"/>
</dbReference>
<evidence type="ECO:0000313" key="3">
    <source>
        <dbReference type="Proteomes" id="UP000010880"/>
    </source>
</evidence>
<gene>
    <name evidence="2" type="ordered locus">Halha_1610</name>
</gene>
<dbReference type="EMBL" id="CP003359">
    <property type="protein sequence ID" value="AGB41548.1"/>
    <property type="molecule type" value="Genomic_DNA"/>
</dbReference>
<dbReference type="KEGG" id="hhl:Halha_1610"/>
<dbReference type="Pfam" id="PF12836">
    <property type="entry name" value="HHH_3"/>
    <property type="match status" value="1"/>
</dbReference>
<dbReference type="Gene3D" id="1.10.150.320">
    <property type="entry name" value="Photosystem II 12 kDa extrinsic protein"/>
    <property type="match status" value="1"/>
</dbReference>
<dbReference type="RefSeq" id="WP_015327265.1">
    <property type="nucleotide sequence ID" value="NC_019978.1"/>
</dbReference>
<dbReference type="OrthoDB" id="9812700at2"/>
<proteinExistence type="predicted"/>
<dbReference type="NCBIfam" id="TIGR00426">
    <property type="entry name" value="competence protein ComEA helix-hairpin-helix repeat region"/>
    <property type="match status" value="1"/>
</dbReference>
<feature type="domain" description="Helix-hairpin-helix DNA-binding motif class 1" evidence="1">
    <location>
        <begin position="18"/>
        <end position="37"/>
    </location>
</feature>
<dbReference type="InterPro" id="IPR003583">
    <property type="entry name" value="Hlx-hairpin-Hlx_DNA-bd_motif"/>
</dbReference>
<dbReference type="AlphaFoldDB" id="L0KBT2"/>
<dbReference type="PANTHER" id="PTHR21180">
    <property type="entry name" value="ENDONUCLEASE/EXONUCLEASE/PHOSPHATASE FAMILY DOMAIN-CONTAINING PROTEIN 1"/>
    <property type="match status" value="1"/>
</dbReference>
<dbReference type="InterPro" id="IPR051675">
    <property type="entry name" value="Endo/Exo/Phosphatase_dom_1"/>
</dbReference>
<organism evidence="2 3">
    <name type="scientific">Halobacteroides halobius (strain ATCC 35273 / DSM 5150 / MD-1)</name>
    <dbReference type="NCBI Taxonomy" id="748449"/>
    <lineage>
        <taxon>Bacteria</taxon>
        <taxon>Bacillati</taxon>
        <taxon>Bacillota</taxon>
        <taxon>Clostridia</taxon>
        <taxon>Halanaerobiales</taxon>
        <taxon>Halobacteroidaceae</taxon>
        <taxon>Halobacteroides</taxon>
    </lineage>
</organism>
<evidence type="ECO:0000259" key="1">
    <source>
        <dbReference type="SMART" id="SM00278"/>
    </source>
</evidence>
<dbReference type="PANTHER" id="PTHR21180:SF32">
    <property type="entry name" value="ENDONUCLEASE_EXONUCLEASE_PHOSPHATASE FAMILY DOMAIN-CONTAINING PROTEIN 1"/>
    <property type="match status" value="1"/>
</dbReference>
<dbReference type="Proteomes" id="UP000010880">
    <property type="component" value="Chromosome"/>
</dbReference>
<name>L0KBT2_HALHC</name>
<protein>
    <submittedName>
        <fullName evidence="2">Competence protein ComEA-like protein with helix-hairpin-helix repeat region</fullName>
    </submittedName>
</protein>
<dbReference type="HOGENOM" id="CLU_079859_0_0_9"/>
<dbReference type="GO" id="GO:0015627">
    <property type="term" value="C:type II protein secretion system complex"/>
    <property type="evidence" value="ECO:0007669"/>
    <property type="project" value="TreeGrafter"/>
</dbReference>
<dbReference type="STRING" id="748449.Halha_1610"/>
<dbReference type="InterPro" id="IPR004509">
    <property type="entry name" value="Competence_ComEA_HhH"/>
</dbReference>
<dbReference type="GO" id="GO:0006281">
    <property type="term" value="P:DNA repair"/>
    <property type="evidence" value="ECO:0007669"/>
    <property type="project" value="InterPro"/>
</dbReference>
<dbReference type="GO" id="GO:0003677">
    <property type="term" value="F:DNA binding"/>
    <property type="evidence" value="ECO:0007669"/>
    <property type="project" value="InterPro"/>
</dbReference>